<dbReference type="PANTHER" id="PTHR30383">
    <property type="entry name" value="THIOESTERASE 1/PROTEASE 1/LYSOPHOSPHOLIPASE L1"/>
    <property type="match status" value="1"/>
</dbReference>
<feature type="signal peptide" evidence="1">
    <location>
        <begin position="1"/>
        <end position="25"/>
    </location>
</feature>
<dbReference type="PROSITE" id="PS51257">
    <property type="entry name" value="PROKAR_LIPOPROTEIN"/>
    <property type="match status" value="1"/>
</dbReference>
<accession>A0ABS0IG12</accession>
<feature type="domain" description="SGNH hydrolase-type esterase" evidence="2">
    <location>
        <begin position="55"/>
        <end position="218"/>
    </location>
</feature>
<dbReference type="PANTHER" id="PTHR30383:SF5">
    <property type="entry name" value="SGNH HYDROLASE-TYPE ESTERASE DOMAIN-CONTAINING PROTEIN"/>
    <property type="match status" value="1"/>
</dbReference>
<comment type="caution">
    <text evidence="3">The sequence shown here is derived from an EMBL/GenBank/DDBJ whole genome shotgun (WGS) entry which is preliminary data.</text>
</comment>
<dbReference type="Proteomes" id="UP000597617">
    <property type="component" value="Unassembled WGS sequence"/>
</dbReference>
<dbReference type="Pfam" id="PF13472">
    <property type="entry name" value="Lipase_GDSL_2"/>
    <property type="match status" value="1"/>
</dbReference>
<protein>
    <submittedName>
        <fullName evidence="3">Arylesterase</fullName>
    </submittedName>
</protein>
<evidence type="ECO:0000313" key="4">
    <source>
        <dbReference type="Proteomes" id="UP000597617"/>
    </source>
</evidence>
<dbReference type="RefSeq" id="WP_196281679.1">
    <property type="nucleotide sequence ID" value="NZ_JADQDQ010000003.1"/>
</dbReference>
<name>A0ABS0IG12_9BACT</name>
<reference evidence="3 4" key="1">
    <citation type="submission" date="2020-11" db="EMBL/GenBank/DDBJ databases">
        <authorList>
            <person name="Kim M.K."/>
        </authorList>
    </citation>
    <scope>NUCLEOTIDE SEQUENCE [LARGE SCALE GENOMIC DNA]</scope>
    <source>
        <strain evidence="3 4">BT683</strain>
    </source>
</reference>
<evidence type="ECO:0000256" key="1">
    <source>
        <dbReference type="SAM" id="SignalP"/>
    </source>
</evidence>
<dbReference type="InterPro" id="IPR051532">
    <property type="entry name" value="Ester_Hydrolysis_Enzymes"/>
</dbReference>
<evidence type="ECO:0000259" key="2">
    <source>
        <dbReference type="Pfam" id="PF13472"/>
    </source>
</evidence>
<dbReference type="CDD" id="cd01822">
    <property type="entry name" value="Lysophospholipase_L1_like"/>
    <property type="match status" value="1"/>
</dbReference>
<proteinExistence type="predicted"/>
<dbReference type="InterPro" id="IPR036514">
    <property type="entry name" value="SGNH_hydro_sf"/>
</dbReference>
<keyword evidence="1" id="KW-0732">Signal</keyword>
<dbReference type="InterPro" id="IPR013830">
    <property type="entry name" value="SGNH_hydro"/>
</dbReference>
<evidence type="ECO:0000313" key="3">
    <source>
        <dbReference type="EMBL" id="MBF9237302.1"/>
    </source>
</evidence>
<feature type="chain" id="PRO_5046895984" evidence="1">
    <location>
        <begin position="26"/>
        <end position="236"/>
    </location>
</feature>
<gene>
    <name evidence="3" type="ORF">I2I05_07820</name>
</gene>
<dbReference type="Gene3D" id="3.40.50.1110">
    <property type="entry name" value="SGNH hydrolase"/>
    <property type="match status" value="1"/>
</dbReference>
<organism evidence="3 4">
    <name type="scientific">Hymenobacter jeongseonensis</name>
    <dbReference type="NCBI Taxonomy" id="2791027"/>
    <lineage>
        <taxon>Bacteria</taxon>
        <taxon>Pseudomonadati</taxon>
        <taxon>Bacteroidota</taxon>
        <taxon>Cytophagia</taxon>
        <taxon>Cytophagales</taxon>
        <taxon>Hymenobacteraceae</taxon>
        <taxon>Hymenobacter</taxon>
    </lineage>
</organism>
<sequence>MKVPQFVIITWSVLVLGACGFSANAQTAPAAPATRPRVSQPIAAPATSSTKRVVFFGNSLTAGYGVAPKSNLPSLIAQKIDSARLNYKVVNAGVSGETTAGGLARVGNVLRLPVDVFVLELGANDVFRLVPVPEIRRNLQGIIDAVRRRNPKAQIVIAGLQIPGDFGPGYVTEFQSVFQSIATKNRAALIPYLLEGVGGVPDLNQQDGIHPTAAGYKVVANTVWSTLGPLLQTKTL</sequence>
<keyword evidence="4" id="KW-1185">Reference proteome</keyword>
<dbReference type="EMBL" id="JADQDQ010000003">
    <property type="protein sequence ID" value="MBF9237302.1"/>
    <property type="molecule type" value="Genomic_DNA"/>
</dbReference>
<dbReference type="SUPFAM" id="SSF52266">
    <property type="entry name" value="SGNH hydrolase"/>
    <property type="match status" value="1"/>
</dbReference>